<name>A0AA40JQ41_STAAU</name>
<dbReference type="RefSeq" id="WP_044121007.1">
    <property type="nucleotide sequence ID" value="NZ_JXIG01000131.1"/>
</dbReference>
<evidence type="ECO:0000313" key="1">
    <source>
        <dbReference type="EMBL" id="KIU01643.1"/>
    </source>
</evidence>
<organism evidence="1 2">
    <name type="scientific">Staphylococcus aureus</name>
    <dbReference type="NCBI Taxonomy" id="1280"/>
    <lineage>
        <taxon>Bacteria</taxon>
        <taxon>Bacillati</taxon>
        <taxon>Bacillota</taxon>
        <taxon>Bacilli</taxon>
        <taxon>Bacillales</taxon>
        <taxon>Staphylococcaceae</taxon>
        <taxon>Staphylococcus</taxon>
    </lineage>
</organism>
<dbReference type="EMBL" id="JXIG01000131">
    <property type="protein sequence ID" value="KIU01643.1"/>
    <property type="molecule type" value="Genomic_DNA"/>
</dbReference>
<proteinExistence type="predicted"/>
<comment type="caution">
    <text evidence="1">The sequence shown here is derived from an EMBL/GenBank/DDBJ whole genome shotgun (WGS) entry which is preliminary data.</text>
</comment>
<protein>
    <submittedName>
        <fullName evidence="1">Uncharacterized protein</fullName>
    </submittedName>
</protein>
<dbReference type="AlphaFoldDB" id="A0AA40JQ41"/>
<feature type="non-terminal residue" evidence="1">
    <location>
        <position position="99"/>
    </location>
</feature>
<accession>A0AA40JQ41</accession>
<evidence type="ECO:0000313" key="2">
    <source>
        <dbReference type="Proteomes" id="UP000032274"/>
    </source>
</evidence>
<reference evidence="1 2" key="1">
    <citation type="submission" date="2015-01" db="EMBL/GenBank/DDBJ databases">
        <title>Characterization of Swiss Staphylococcus aureus strains involved in food poisoning.</title>
        <authorList>
            <person name="Crovadore J."/>
            <person name="Chablais R."/>
            <person name="Tonacini J."/>
            <person name="Schnyder B."/>
            <person name="Lefort F."/>
        </authorList>
    </citation>
    <scope>NUCLEOTIDE SEQUENCE [LARGE SCALE GENOMIC DNA]</scope>
    <source>
        <strain evidence="1 2">SA-120</strain>
    </source>
</reference>
<dbReference type="Proteomes" id="UP000032274">
    <property type="component" value="Unassembled WGS sequence"/>
</dbReference>
<sequence>MIISYQTREQQVLCCKIDEGEATFGAPAAQALVATIADLEAFETAEEMVGFWPGVKISGDKSIEVEIGSYFRATLVPAGVRFERSADGVPNWSTVRYLK</sequence>
<gene>
    <name evidence="1" type="ORF">QU38_00575</name>
</gene>